<keyword evidence="1" id="KW-0732">Signal</keyword>
<sequence length="231" mass="25303" precursor="true">MKGQALVAILSMCAAPAFSQQTYVTRYDFSAGYTFLDSPHLGLFENGFNLQAAMRPRTWLEVGFDYTNTRGDTTLTAGLLPVALQRDLAALLAQLAAQGLLPPNFVLAVPTHSFTQTFAMGPVLTFRHFQHVTFFVRPALGAVRETATPKPRDPVTAAVVQFIAPAGKKTDWTGFYGLGGGADFALTRHFAIRLQSDVVYDHLFNDILQDGRWTIRFSVGPAFSFGPNIAR</sequence>
<accession>Q01TG6</accession>
<reference evidence="2" key="1">
    <citation type="submission" date="2006-10" db="EMBL/GenBank/DDBJ databases">
        <title>Complete sequence of Solibacter usitatus Ellin6076.</title>
        <authorList>
            <consortium name="US DOE Joint Genome Institute"/>
            <person name="Copeland A."/>
            <person name="Lucas S."/>
            <person name="Lapidus A."/>
            <person name="Barry K."/>
            <person name="Detter J.C."/>
            <person name="Glavina del Rio T."/>
            <person name="Hammon N."/>
            <person name="Israni S."/>
            <person name="Dalin E."/>
            <person name="Tice H."/>
            <person name="Pitluck S."/>
            <person name="Thompson L.S."/>
            <person name="Brettin T."/>
            <person name="Bruce D."/>
            <person name="Han C."/>
            <person name="Tapia R."/>
            <person name="Gilna P."/>
            <person name="Schmutz J."/>
            <person name="Larimer F."/>
            <person name="Land M."/>
            <person name="Hauser L."/>
            <person name="Kyrpides N."/>
            <person name="Mikhailova N."/>
            <person name="Janssen P.H."/>
            <person name="Kuske C.R."/>
            <person name="Richardson P."/>
        </authorList>
    </citation>
    <scope>NUCLEOTIDE SEQUENCE</scope>
    <source>
        <strain evidence="2">Ellin6076</strain>
    </source>
</reference>
<protein>
    <recommendedName>
        <fullName evidence="3">Outer membrane protein beta-barrel domain-containing protein</fullName>
    </recommendedName>
</protein>
<organism evidence="2">
    <name type="scientific">Solibacter usitatus (strain Ellin6076)</name>
    <dbReference type="NCBI Taxonomy" id="234267"/>
    <lineage>
        <taxon>Bacteria</taxon>
        <taxon>Pseudomonadati</taxon>
        <taxon>Acidobacteriota</taxon>
        <taxon>Terriglobia</taxon>
        <taxon>Bryobacterales</taxon>
        <taxon>Solibacteraceae</taxon>
        <taxon>Candidatus Solibacter</taxon>
    </lineage>
</organism>
<dbReference type="eggNOG" id="ENOG5030DUV">
    <property type="taxonomic scope" value="Bacteria"/>
</dbReference>
<feature type="signal peptide" evidence="1">
    <location>
        <begin position="1"/>
        <end position="19"/>
    </location>
</feature>
<evidence type="ECO:0008006" key="3">
    <source>
        <dbReference type="Google" id="ProtNLM"/>
    </source>
</evidence>
<dbReference type="AlphaFoldDB" id="Q01TG6"/>
<name>Q01TG6_SOLUE</name>
<dbReference type="EMBL" id="CP000473">
    <property type="protein sequence ID" value="ABJ87054.1"/>
    <property type="molecule type" value="Genomic_DNA"/>
</dbReference>
<evidence type="ECO:0000313" key="2">
    <source>
        <dbReference type="EMBL" id="ABJ87054.1"/>
    </source>
</evidence>
<dbReference type="HOGENOM" id="CLU_1199145_0_0_0"/>
<feature type="chain" id="PRO_5004162625" description="Outer membrane protein beta-barrel domain-containing protein" evidence="1">
    <location>
        <begin position="20"/>
        <end position="231"/>
    </location>
</feature>
<evidence type="ECO:0000256" key="1">
    <source>
        <dbReference type="SAM" id="SignalP"/>
    </source>
</evidence>
<dbReference type="KEGG" id="sus:Acid_6128"/>
<gene>
    <name evidence="2" type="ordered locus">Acid_6128</name>
</gene>
<dbReference type="InParanoid" id="Q01TG6"/>
<dbReference type="STRING" id="234267.Acid_6128"/>
<dbReference type="OrthoDB" id="116276at2"/>
<proteinExistence type="predicted"/>